<keyword evidence="2" id="KW-1185">Reference proteome</keyword>
<comment type="caution">
    <text evidence="1">The sequence shown here is derived from an EMBL/GenBank/DDBJ whole genome shotgun (WGS) entry which is preliminary data.</text>
</comment>
<dbReference type="Proteomes" id="UP000324222">
    <property type="component" value="Unassembled WGS sequence"/>
</dbReference>
<dbReference type="AlphaFoldDB" id="A0A5B7I7C1"/>
<protein>
    <submittedName>
        <fullName evidence="1">Uncharacterized protein</fullName>
    </submittedName>
</protein>
<accession>A0A5B7I7C1</accession>
<name>A0A5B7I7C1_PORTR</name>
<sequence>MVLSFPECLCWEDAFGRQHTHVNRPHFEPRRFHPRNSFSLASSRSYASAIDDEILEGRKVYKNPRNAPSVTCPRDESAIERAVSGRNRMIAMWTPARLIISSPLFMVSLYSRLVRQRLVSTCLHLLELQMFFLTHLLGVLSKSK</sequence>
<dbReference type="OrthoDB" id="5804959at2759"/>
<proteinExistence type="predicted"/>
<evidence type="ECO:0000313" key="2">
    <source>
        <dbReference type="Proteomes" id="UP000324222"/>
    </source>
</evidence>
<reference evidence="1 2" key="1">
    <citation type="submission" date="2019-05" db="EMBL/GenBank/DDBJ databases">
        <title>Another draft genome of Portunus trituberculatus and its Hox gene families provides insights of decapod evolution.</title>
        <authorList>
            <person name="Jeong J.-H."/>
            <person name="Song I."/>
            <person name="Kim S."/>
            <person name="Choi T."/>
            <person name="Kim D."/>
            <person name="Ryu S."/>
            <person name="Kim W."/>
        </authorList>
    </citation>
    <scope>NUCLEOTIDE SEQUENCE [LARGE SCALE GENOMIC DNA]</scope>
    <source>
        <tissue evidence="1">Muscle</tissue>
    </source>
</reference>
<organism evidence="1 2">
    <name type="scientific">Portunus trituberculatus</name>
    <name type="common">Swimming crab</name>
    <name type="synonym">Neptunus trituberculatus</name>
    <dbReference type="NCBI Taxonomy" id="210409"/>
    <lineage>
        <taxon>Eukaryota</taxon>
        <taxon>Metazoa</taxon>
        <taxon>Ecdysozoa</taxon>
        <taxon>Arthropoda</taxon>
        <taxon>Crustacea</taxon>
        <taxon>Multicrustacea</taxon>
        <taxon>Malacostraca</taxon>
        <taxon>Eumalacostraca</taxon>
        <taxon>Eucarida</taxon>
        <taxon>Decapoda</taxon>
        <taxon>Pleocyemata</taxon>
        <taxon>Brachyura</taxon>
        <taxon>Eubrachyura</taxon>
        <taxon>Portunoidea</taxon>
        <taxon>Portunidae</taxon>
        <taxon>Portuninae</taxon>
        <taxon>Portunus</taxon>
    </lineage>
</organism>
<dbReference type="EMBL" id="VSRR010056525">
    <property type="protein sequence ID" value="MPC81291.1"/>
    <property type="molecule type" value="Genomic_DNA"/>
</dbReference>
<gene>
    <name evidence="1" type="ORF">E2C01_075898</name>
</gene>
<evidence type="ECO:0000313" key="1">
    <source>
        <dbReference type="EMBL" id="MPC81291.1"/>
    </source>
</evidence>